<dbReference type="InterPro" id="IPR044063">
    <property type="entry name" value="ZF_RING_GID"/>
</dbReference>
<reference evidence="11" key="2">
    <citation type="journal article" date="2022" name="Hortic Res">
        <title>The genome of Dioscorea zingiberensis sheds light on the biosynthesis, origin and evolution of the medicinally important diosgenin saponins.</title>
        <authorList>
            <person name="Li Y."/>
            <person name="Tan C."/>
            <person name="Li Z."/>
            <person name="Guo J."/>
            <person name="Li S."/>
            <person name="Chen X."/>
            <person name="Wang C."/>
            <person name="Dai X."/>
            <person name="Yang H."/>
            <person name="Song W."/>
            <person name="Hou L."/>
            <person name="Xu J."/>
            <person name="Tong Z."/>
            <person name="Xu A."/>
            <person name="Yuan X."/>
            <person name="Wang W."/>
            <person name="Yang Q."/>
            <person name="Chen L."/>
            <person name="Sun Z."/>
            <person name="Wang K."/>
            <person name="Pan B."/>
            <person name="Chen J."/>
            <person name="Bao Y."/>
            <person name="Liu F."/>
            <person name="Qi X."/>
            <person name="Gang D.R."/>
            <person name="Wen J."/>
            <person name="Li J."/>
        </authorList>
    </citation>
    <scope>NUCLEOTIDE SEQUENCE</scope>
    <source>
        <strain evidence="11">Dzin_1.0</strain>
    </source>
</reference>
<dbReference type="PROSITE" id="PS51867">
    <property type="entry name" value="ZF_RING_GID"/>
    <property type="match status" value="1"/>
</dbReference>
<dbReference type="PROSITE" id="PS50897">
    <property type="entry name" value="CTLH"/>
    <property type="match status" value="1"/>
</dbReference>
<dbReference type="PANTHER" id="PTHR12170:SF3">
    <property type="entry name" value="GH10162P"/>
    <property type="match status" value="1"/>
</dbReference>
<dbReference type="SMART" id="SM00668">
    <property type="entry name" value="CTLH"/>
    <property type="match status" value="1"/>
</dbReference>
<dbReference type="Pfam" id="PF13445">
    <property type="entry name" value="zf-RING_UBOX"/>
    <property type="match status" value="1"/>
</dbReference>
<dbReference type="GO" id="GO:0008270">
    <property type="term" value="F:zinc ion binding"/>
    <property type="evidence" value="ECO:0007669"/>
    <property type="project" value="UniProtKB-KW"/>
</dbReference>
<evidence type="ECO:0000259" key="8">
    <source>
        <dbReference type="PROSITE" id="PS50089"/>
    </source>
</evidence>
<dbReference type="Gene3D" id="3.30.40.10">
    <property type="entry name" value="Zinc/RING finger domain, C3HC4 (zinc finger)"/>
    <property type="match status" value="1"/>
</dbReference>
<dbReference type="GO" id="GO:0061630">
    <property type="term" value="F:ubiquitin protein ligase activity"/>
    <property type="evidence" value="ECO:0007669"/>
    <property type="project" value="InterPro"/>
</dbReference>
<evidence type="ECO:0000256" key="3">
    <source>
        <dbReference type="ARBA" id="ARBA00022723"/>
    </source>
</evidence>
<comment type="caution">
    <text evidence="11">The sequence shown here is derived from an EMBL/GenBank/DDBJ whole genome shotgun (WGS) entry which is preliminary data.</text>
</comment>
<dbReference type="EMBL" id="JAGGNH010000004">
    <property type="protein sequence ID" value="KAJ0974801.1"/>
    <property type="molecule type" value="Genomic_DNA"/>
</dbReference>
<dbReference type="SUPFAM" id="SSF57850">
    <property type="entry name" value="RING/U-box"/>
    <property type="match status" value="1"/>
</dbReference>
<dbReference type="SMART" id="SM00757">
    <property type="entry name" value="CRA"/>
    <property type="match status" value="1"/>
</dbReference>
<feature type="domain" description="CTLH" evidence="9">
    <location>
        <begin position="150"/>
        <end position="207"/>
    </location>
</feature>
<dbReference type="GO" id="GO:0043161">
    <property type="term" value="P:proteasome-mediated ubiquitin-dependent protein catabolic process"/>
    <property type="evidence" value="ECO:0007669"/>
    <property type="project" value="InterPro"/>
</dbReference>
<evidence type="ECO:0000259" key="10">
    <source>
        <dbReference type="PROSITE" id="PS51867"/>
    </source>
</evidence>
<dbReference type="GO" id="GO:0034657">
    <property type="term" value="C:GID complex"/>
    <property type="evidence" value="ECO:0007669"/>
    <property type="project" value="TreeGrafter"/>
</dbReference>
<evidence type="ECO:0000256" key="7">
    <source>
        <dbReference type="PROSITE-ProRule" id="PRU01215"/>
    </source>
</evidence>
<evidence type="ECO:0000256" key="5">
    <source>
        <dbReference type="ARBA" id="ARBA00022833"/>
    </source>
</evidence>
<dbReference type="Pfam" id="PF10607">
    <property type="entry name" value="CTLH"/>
    <property type="match status" value="1"/>
</dbReference>
<dbReference type="PROSITE" id="PS50896">
    <property type="entry name" value="LISH"/>
    <property type="match status" value="1"/>
</dbReference>
<keyword evidence="3" id="KW-0479">Metal-binding</keyword>
<organism evidence="11 12">
    <name type="scientific">Dioscorea zingiberensis</name>
    <dbReference type="NCBI Taxonomy" id="325984"/>
    <lineage>
        <taxon>Eukaryota</taxon>
        <taxon>Viridiplantae</taxon>
        <taxon>Streptophyta</taxon>
        <taxon>Embryophyta</taxon>
        <taxon>Tracheophyta</taxon>
        <taxon>Spermatophyta</taxon>
        <taxon>Magnoliopsida</taxon>
        <taxon>Liliopsida</taxon>
        <taxon>Dioscoreales</taxon>
        <taxon>Dioscoreaceae</taxon>
        <taxon>Dioscorea</taxon>
    </lineage>
</organism>
<evidence type="ECO:0000313" key="12">
    <source>
        <dbReference type="Proteomes" id="UP001085076"/>
    </source>
</evidence>
<dbReference type="InterPro" id="IPR013144">
    <property type="entry name" value="CRA_dom"/>
</dbReference>
<evidence type="ECO:0000256" key="6">
    <source>
        <dbReference type="PROSITE-ProRule" id="PRU00175"/>
    </source>
</evidence>
<gene>
    <name evidence="11" type="ORF">J5N97_016766</name>
</gene>
<dbReference type="InterPro" id="IPR027370">
    <property type="entry name" value="Znf-RING_euk"/>
</dbReference>
<keyword evidence="4 6" id="KW-0863">Zinc-finger</keyword>
<dbReference type="OrthoDB" id="1933281at2759"/>
<protein>
    <submittedName>
        <fullName evidence="11">Uncharacterized protein</fullName>
    </submittedName>
</protein>
<dbReference type="PROSITE" id="PS50089">
    <property type="entry name" value="ZF_RING_2"/>
    <property type="match status" value="1"/>
</dbReference>
<feature type="domain" description="RING-Gid-type" evidence="10">
    <location>
        <begin position="329"/>
        <end position="372"/>
    </location>
</feature>
<dbReference type="InterPro" id="IPR006594">
    <property type="entry name" value="LisH"/>
</dbReference>
<feature type="zinc finger region" description="RING-Gid-type" evidence="7">
    <location>
        <begin position="329"/>
        <end position="372"/>
    </location>
</feature>
<comment type="subcellular location">
    <subcellularLocation>
        <location evidence="1">Cytoplasm</location>
    </subcellularLocation>
</comment>
<dbReference type="InterPro" id="IPR045098">
    <property type="entry name" value="Fyv10_fam"/>
</dbReference>
<sequence length="386" mass="43687">MELTTIKDAFERAIKKQKLSASKSKELIDGMLLAVEQAMKEIQAIPDEGASSSQKSVLMELKSKLNEIAPVNQLEAYQKDLAIALGKYGKLLEKQFNTDLQNACRNVDWETHTVNQIIAGHFYRQGMFEIGDCFVNEAHEADAASNLRSQYVEMYQILGETRSRNLEPALSWAVMHREHLVKNGSNLELKLHSMQFVEILQRGSRTDALLYAKTYLGPFATSFKTEFQKLIACLLWAGRLDQSPYAELTSQSRWDELANELVRQFCNYLGHSYSSPLDMVIRAGVHALPTILKMASVMAVTNQDWQTMKQLPMPVDLGKEFQFHSVFVCPVLWEPASEENPPMLMPCGHVLCKQAILKLSKSSTRLFKCPYCPADTTVAQCKQLHF</sequence>
<dbReference type="GO" id="GO:0005737">
    <property type="term" value="C:cytoplasm"/>
    <property type="evidence" value="ECO:0007669"/>
    <property type="project" value="UniProtKB-SubCell"/>
</dbReference>
<dbReference type="GO" id="GO:0005634">
    <property type="term" value="C:nucleus"/>
    <property type="evidence" value="ECO:0007669"/>
    <property type="project" value="TreeGrafter"/>
</dbReference>
<name>A0A9D5CK65_9LILI</name>
<dbReference type="Proteomes" id="UP001085076">
    <property type="component" value="Miscellaneous, Linkage group lg04"/>
</dbReference>
<dbReference type="PANTHER" id="PTHR12170">
    <property type="entry name" value="MACROPHAGE ERYTHROBLAST ATTACHER-RELATED"/>
    <property type="match status" value="1"/>
</dbReference>
<accession>A0A9D5CK65</accession>
<dbReference type="AlphaFoldDB" id="A0A9D5CK65"/>
<dbReference type="InterPro" id="IPR006595">
    <property type="entry name" value="CTLH_C"/>
</dbReference>
<keyword evidence="2" id="KW-0963">Cytoplasm</keyword>
<keyword evidence="12" id="KW-1185">Reference proteome</keyword>
<dbReference type="InterPro" id="IPR001841">
    <property type="entry name" value="Znf_RING"/>
</dbReference>
<dbReference type="InterPro" id="IPR024964">
    <property type="entry name" value="CTLH/CRA"/>
</dbReference>
<dbReference type="InterPro" id="IPR013083">
    <property type="entry name" value="Znf_RING/FYVE/PHD"/>
</dbReference>
<evidence type="ECO:0000259" key="9">
    <source>
        <dbReference type="PROSITE" id="PS50897"/>
    </source>
</evidence>
<dbReference type="CDD" id="cd16652">
    <property type="entry name" value="dRING_Rmd5p-like"/>
    <property type="match status" value="1"/>
</dbReference>
<dbReference type="InterPro" id="IPR037683">
    <property type="entry name" value="Rmd5_dRing"/>
</dbReference>
<feature type="domain" description="RING-type" evidence="8">
    <location>
        <begin position="329"/>
        <end position="372"/>
    </location>
</feature>
<evidence type="ECO:0000256" key="1">
    <source>
        <dbReference type="ARBA" id="ARBA00004496"/>
    </source>
</evidence>
<proteinExistence type="predicted"/>
<keyword evidence="5" id="KW-0862">Zinc</keyword>
<evidence type="ECO:0000256" key="4">
    <source>
        <dbReference type="ARBA" id="ARBA00022771"/>
    </source>
</evidence>
<dbReference type="FunFam" id="3.30.40.10:FF:000143">
    <property type="entry name" value="Regulator of gluconeogenesis Rmd5"/>
    <property type="match status" value="1"/>
</dbReference>
<evidence type="ECO:0000256" key="2">
    <source>
        <dbReference type="ARBA" id="ARBA00022490"/>
    </source>
</evidence>
<evidence type="ECO:0000313" key="11">
    <source>
        <dbReference type="EMBL" id="KAJ0974801.1"/>
    </source>
</evidence>
<reference evidence="11" key="1">
    <citation type="submission" date="2021-03" db="EMBL/GenBank/DDBJ databases">
        <authorList>
            <person name="Li Z."/>
            <person name="Yang C."/>
        </authorList>
    </citation>
    <scope>NUCLEOTIDE SEQUENCE</scope>
    <source>
        <strain evidence="11">Dzin_1.0</strain>
        <tissue evidence="11">Leaf</tissue>
    </source>
</reference>